<organism evidence="7 8">
    <name type="scientific">Hydnum rufescens UP504</name>
    <dbReference type="NCBI Taxonomy" id="1448309"/>
    <lineage>
        <taxon>Eukaryota</taxon>
        <taxon>Fungi</taxon>
        <taxon>Dikarya</taxon>
        <taxon>Basidiomycota</taxon>
        <taxon>Agaricomycotina</taxon>
        <taxon>Agaricomycetes</taxon>
        <taxon>Cantharellales</taxon>
        <taxon>Hydnaceae</taxon>
        <taxon>Hydnum</taxon>
    </lineage>
</organism>
<dbReference type="Pfam" id="PF00724">
    <property type="entry name" value="Oxidored_FMN"/>
    <property type="match status" value="1"/>
</dbReference>
<dbReference type="GO" id="GO:0010181">
    <property type="term" value="F:FMN binding"/>
    <property type="evidence" value="ECO:0007669"/>
    <property type="project" value="InterPro"/>
</dbReference>
<dbReference type="OrthoDB" id="72788at2759"/>
<dbReference type="PANTHER" id="PTHR43303">
    <property type="entry name" value="NADPH DEHYDROGENASE C23G7.10C-RELATED"/>
    <property type="match status" value="1"/>
</dbReference>
<sequence>MTQRSLSSLVAVEGPSDIPFAPGYPIPKPMTLEYINQLEEKYGAATRRAAAAGFDFLEIHGAHGYLVHNFLSPLSNAREDKYGGSLENRFRFPLQIAKHVRAQWGEKKPLFFRLSATDWAEGPEKDESTGVWRQWGVEQSSMLSHRLASEANVDLIDVSSGGNWAAQKIKIGPAYQARPYSRADHRGKQAEQLLQDGKADVVFLAKELLRNVDFPLKAAEELGVAVKPANQYERAWTRMSRHH</sequence>
<dbReference type="AlphaFoldDB" id="A0A9P6ATT2"/>
<dbReference type="Gene3D" id="3.20.20.70">
    <property type="entry name" value="Aldolase class I"/>
    <property type="match status" value="1"/>
</dbReference>
<comment type="caution">
    <text evidence="7">The sequence shown here is derived from an EMBL/GenBank/DDBJ whole genome shotgun (WGS) entry which is preliminary data.</text>
</comment>
<reference evidence="7" key="1">
    <citation type="journal article" date="2020" name="Nat. Commun.">
        <title>Large-scale genome sequencing of mycorrhizal fungi provides insights into the early evolution of symbiotic traits.</title>
        <authorList>
            <person name="Miyauchi S."/>
            <person name="Kiss E."/>
            <person name="Kuo A."/>
            <person name="Drula E."/>
            <person name="Kohler A."/>
            <person name="Sanchez-Garcia M."/>
            <person name="Morin E."/>
            <person name="Andreopoulos B."/>
            <person name="Barry K.W."/>
            <person name="Bonito G."/>
            <person name="Buee M."/>
            <person name="Carver A."/>
            <person name="Chen C."/>
            <person name="Cichocki N."/>
            <person name="Clum A."/>
            <person name="Culley D."/>
            <person name="Crous P.W."/>
            <person name="Fauchery L."/>
            <person name="Girlanda M."/>
            <person name="Hayes R.D."/>
            <person name="Keri Z."/>
            <person name="LaButti K."/>
            <person name="Lipzen A."/>
            <person name="Lombard V."/>
            <person name="Magnuson J."/>
            <person name="Maillard F."/>
            <person name="Murat C."/>
            <person name="Nolan M."/>
            <person name="Ohm R.A."/>
            <person name="Pangilinan J."/>
            <person name="Pereira M.F."/>
            <person name="Perotto S."/>
            <person name="Peter M."/>
            <person name="Pfister S."/>
            <person name="Riley R."/>
            <person name="Sitrit Y."/>
            <person name="Stielow J.B."/>
            <person name="Szollosi G."/>
            <person name="Zifcakova L."/>
            <person name="Stursova M."/>
            <person name="Spatafora J.W."/>
            <person name="Tedersoo L."/>
            <person name="Vaario L.M."/>
            <person name="Yamada A."/>
            <person name="Yan M."/>
            <person name="Wang P."/>
            <person name="Xu J."/>
            <person name="Bruns T."/>
            <person name="Baldrian P."/>
            <person name="Vilgalys R."/>
            <person name="Dunand C."/>
            <person name="Henrissat B."/>
            <person name="Grigoriev I.V."/>
            <person name="Hibbett D."/>
            <person name="Nagy L.G."/>
            <person name="Martin F.M."/>
        </authorList>
    </citation>
    <scope>NUCLEOTIDE SEQUENCE</scope>
    <source>
        <strain evidence="7">UP504</strain>
    </source>
</reference>
<dbReference type="InterPro" id="IPR013785">
    <property type="entry name" value="Aldolase_TIM"/>
</dbReference>
<dbReference type="EMBL" id="MU129002">
    <property type="protein sequence ID" value="KAF9511290.1"/>
    <property type="molecule type" value="Genomic_DNA"/>
</dbReference>
<evidence type="ECO:0000256" key="1">
    <source>
        <dbReference type="ARBA" id="ARBA00001917"/>
    </source>
</evidence>
<dbReference type="SUPFAM" id="SSF51395">
    <property type="entry name" value="FMN-linked oxidoreductases"/>
    <property type="match status" value="1"/>
</dbReference>
<evidence type="ECO:0000256" key="2">
    <source>
        <dbReference type="ARBA" id="ARBA00022630"/>
    </source>
</evidence>
<evidence type="ECO:0000259" key="6">
    <source>
        <dbReference type="Pfam" id="PF00724"/>
    </source>
</evidence>
<keyword evidence="2" id="KW-0285">Flavoprotein</keyword>
<keyword evidence="4" id="KW-0521">NADP</keyword>
<evidence type="ECO:0000256" key="4">
    <source>
        <dbReference type="ARBA" id="ARBA00022857"/>
    </source>
</evidence>
<dbReference type="Proteomes" id="UP000886523">
    <property type="component" value="Unassembled WGS sequence"/>
</dbReference>
<proteinExistence type="predicted"/>
<dbReference type="GO" id="GO:0003959">
    <property type="term" value="F:NADPH dehydrogenase activity"/>
    <property type="evidence" value="ECO:0007669"/>
    <property type="project" value="InterPro"/>
</dbReference>
<dbReference type="InterPro" id="IPR001155">
    <property type="entry name" value="OxRdtase_FMN_N"/>
</dbReference>
<keyword evidence="3" id="KW-0288">FMN</keyword>
<dbReference type="PANTHER" id="PTHR43303:SF4">
    <property type="entry name" value="NADPH DEHYDROGENASE C23G7.10C-RELATED"/>
    <property type="match status" value="1"/>
</dbReference>
<comment type="cofactor">
    <cofactor evidence="1">
        <name>FMN</name>
        <dbReference type="ChEBI" id="CHEBI:58210"/>
    </cofactor>
</comment>
<feature type="domain" description="NADH:flavin oxidoreductase/NADH oxidase N-terminal" evidence="6">
    <location>
        <begin position="26"/>
        <end position="222"/>
    </location>
</feature>
<gene>
    <name evidence="7" type="ORF">BS47DRAFT_1363911</name>
</gene>
<keyword evidence="5" id="KW-0560">Oxidoreductase</keyword>
<evidence type="ECO:0000256" key="5">
    <source>
        <dbReference type="ARBA" id="ARBA00023002"/>
    </source>
</evidence>
<dbReference type="InterPro" id="IPR044152">
    <property type="entry name" value="YqjM-like"/>
</dbReference>
<name>A0A9P6ATT2_9AGAM</name>
<protein>
    <recommendedName>
        <fullName evidence="6">NADH:flavin oxidoreductase/NADH oxidase N-terminal domain-containing protein</fullName>
    </recommendedName>
</protein>
<evidence type="ECO:0000313" key="8">
    <source>
        <dbReference type="Proteomes" id="UP000886523"/>
    </source>
</evidence>
<keyword evidence="8" id="KW-1185">Reference proteome</keyword>
<accession>A0A9P6ATT2</accession>
<evidence type="ECO:0000313" key="7">
    <source>
        <dbReference type="EMBL" id="KAF9511290.1"/>
    </source>
</evidence>
<evidence type="ECO:0000256" key="3">
    <source>
        <dbReference type="ARBA" id="ARBA00022643"/>
    </source>
</evidence>
<dbReference type="GO" id="GO:0050661">
    <property type="term" value="F:NADP binding"/>
    <property type="evidence" value="ECO:0007669"/>
    <property type="project" value="InterPro"/>
</dbReference>